<comment type="caution">
    <text evidence="1">The sequence shown here is derived from an EMBL/GenBank/DDBJ whole genome shotgun (WGS) entry which is preliminary data.</text>
</comment>
<dbReference type="STRING" id="1605367.AFM12_08735"/>
<dbReference type="Proteomes" id="UP000050454">
    <property type="component" value="Unassembled WGS sequence"/>
</dbReference>
<dbReference type="OrthoDB" id="108649at2"/>
<organism evidence="1 2">
    <name type="scientific">Jiulongibacter sediminis</name>
    <dbReference type="NCBI Taxonomy" id="1605367"/>
    <lineage>
        <taxon>Bacteria</taxon>
        <taxon>Pseudomonadati</taxon>
        <taxon>Bacteroidota</taxon>
        <taxon>Cytophagia</taxon>
        <taxon>Cytophagales</taxon>
        <taxon>Leadbetterellaceae</taxon>
        <taxon>Jiulongibacter</taxon>
    </lineage>
</organism>
<dbReference type="InterPro" id="IPR009645">
    <property type="entry name" value="GguC"/>
</dbReference>
<name>A0A0P7BVI0_9BACT</name>
<evidence type="ECO:0000313" key="2">
    <source>
        <dbReference type="Proteomes" id="UP000050454"/>
    </source>
</evidence>
<gene>
    <name evidence="1" type="ORF">AFM12_08735</name>
</gene>
<dbReference type="GO" id="GO:0003824">
    <property type="term" value="F:catalytic activity"/>
    <property type="evidence" value="ECO:0007669"/>
    <property type="project" value="InterPro"/>
</dbReference>
<protein>
    <submittedName>
        <fullName evidence="1">GguC protein</fullName>
    </submittedName>
</protein>
<dbReference type="EMBL" id="LGTQ01000006">
    <property type="protein sequence ID" value="KPM48673.1"/>
    <property type="molecule type" value="Genomic_DNA"/>
</dbReference>
<sequence length="335" mass="37375">MRLVQLLSPSKERKVALVSGEKLHLLNIFTSVYDLVNQAMDTKKSMKELVELSLSGQKLNYEEVWAGKTDWQWLPCFDHPTDVNKCMVAGTGLTHKASAENRDKMNAAADAGTQTDSMKMYFMGEEGGKPGAGKVGTQPEWFYKGNGTVLKGHLEPLDIPNYALDGGEEPEIAGIYVINKNGEPVRIGFATGNEYSDHVMEKINYLYLAPSKIRTCSIGPELVIDENIFNNLRGMVTVKKGGKVLWEKEVKTGEANMAHSLENLEYHHFKYDNHRVPGQVHIHFFGTGAFSYGAGIKLEQDDSMVIDWPQMGKALINPIKHDESTEKQIKVLSLK</sequence>
<evidence type="ECO:0000313" key="1">
    <source>
        <dbReference type="EMBL" id="KPM48673.1"/>
    </source>
</evidence>
<dbReference type="InterPro" id="IPR036663">
    <property type="entry name" value="Fumarylacetoacetase_C_sf"/>
</dbReference>
<dbReference type="RefSeq" id="WP_055146750.1">
    <property type="nucleotide sequence ID" value="NZ_JXSZ01000006.1"/>
</dbReference>
<accession>A0A0P7BVI0</accession>
<dbReference type="SUPFAM" id="SSF56529">
    <property type="entry name" value="FAH"/>
    <property type="match status" value="1"/>
</dbReference>
<proteinExistence type="predicted"/>
<dbReference type="AlphaFoldDB" id="A0A0P7BVI0"/>
<keyword evidence="2" id="KW-1185">Reference proteome</keyword>
<dbReference type="NCBIfam" id="NF040903">
    <property type="entry name" value="GguC"/>
    <property type="match status" value="1"/>
</dbReference>
<dbReference type="PATRIC" id="fig|1605367.3.peg.3128"/>
<dbReference type="Gene3D" id="3.90.850.10">
    <property type="entry name" value="Fumarylacetoacetase-like, C-terminal domain"/>
    <property type="match status" value="1"/>
</dbReference>
<reference evidence="1 2" key="1">
    <citation type="submission" date="2015-07" db="EMBL/GenBank/DDBJ databases">
        <title>The draft genome sequence of Leadbetterella sp. JN14-9.</title>
        <authorList>
            <person name="Liu Y."/>
            <person name="Du J."/>
            <person name="Shao Z."/>
        </authorList>
    </citation>
    <scope>NUCLEOTIDE SEQUENCE [LARGE SCALE GENOMIC DNA]</scope>
    <source>
        <strain evidence="1 2">JN14-9</strain>
    </source>
</reference>